<dbReference type="EMBL" id="CP037920">
    <property type="protein sequence ID" value="QDT97193.1"/>
    <property type="molecule type" value="Genomic_DNA"/>
</dbReference>
<proteinExistence type="predicted"/>
<sequence length="261" mass="29261">MDEQGDEVSKKARSLKSLPECGDVFSVSLGNWGFTASRVVAVKAKPVTVLVVGSEYLGANPPSLDDQKVYDIPILTHHSFDNEPLAFWTPMTIIPEFEKIGNVKPAEGEDQLALGSMAQWEYILYQRIMQAQWDGVPRPAAESEIDILEAMEQAYQKRKKPLTPDGIIKKFHSLDPLEQPGASLVADILRSLVKDLGDAKGSGIEPVRLVTDCITALNRLDAEEECIDTVERDLLIEFFQKIGKKYKIDDVYKLVEELREW</sequence>
<reference evidence="1 2" key="1">
    <citation type="submission" date="2019-03" db="EMBL/GenBank/DDBJ databases">
        <title>Deep-cultivation of Planctomycetes and their phenomic and genomic characterization uncovers novel biology.</title>
        <authorList>
            <person name="Wiegand S."/>
            <person name="Jogler M."/>
            <person name="Boedeker C."/>
            <person name="Pinto D."/>
            <person name="Vollmers J."/>
            <person name="Rivas-Marin E."/>
            <person name="Kohn T."/>
            <person name="Peeters S.H."/>
            <person name="Heuer A."/>
            <person name="Rast P."/>
            <person name="Oberbeckmann S."/>
            <person name="Bunk B."/>
            <person name="Jeske O."/>
            <person name="Meyerdierks A."/>
            <person name="Storesund J.E."/>
            <person name="Kallscheuer N."/>
            <person name="Luecker S."/>
            <person name="Lage O.M."/>
            <person name="Pohl T."/>
            <person name="Merkel B.J."/>
            <person name="Hornburger P."/>
            <person name="Mueller R.-W."/>
            <person name="Bruemmer F."/>
            <person name="Labrenz M."/>
            <person name="Spormann A.M."/>
            <person name="Op den Camp H."/>
            <person name="Overmann J."/>
            <person name="Amann R."/>
            <person name="Jetten M.S.M."/>
            <person name="Mascher T."/>
            <person name="Medema M.H."/>
            <person name="Devos D.P."/>
            <person name="Kaster A.-K."/>
            <person name="Ovreas L."/>
            <person name="Rohde M."/>
            <person name="Galperin M.Y."/>
            <person name="Jogler C."/>
        </authorList>
    </citation>
    <scope>NUCLEOTIDE SEQUENCE [LARGE SCALE GENOMIC DNA]</scope>
    <source>
        <strain evidence="1 2">V144</strain>
    </source>
</reference>
<organism evidence="1 2">
    <name type="scientific">Gimesia aquarii</name>
    <dbReference type="NCBI Taxonomy" id="2527964"/>
    <lineage>
        <taxon>Bacteria</taxon>
        <taxon>Pseudomonadati</taxon>
        <taxon>Planctomycetota</taxon>
        <taxon>Planctomycetia</taxon>
        <taxon>Planctomycetales</taxon>
        <taxon>Planctomycetaceae</taxon>
        <taxon>Gimesia</taxon>
    </lineage>
</organism>
<dbReference type="AlphaFoldDB" id="A0A517VW08"/>
<dbReference type="KEGG" id="gaw:V144x_26640"/>
<name>A0A517VW08_9PLAN</name>
<accession>A0A517VW08</accession>
<gene>
    <name evidence="1" type="ORF">V144x_26640</name>
</gene>
<evidence type="ECO:0000313" key="1">
    <source>
        <dbReference type="EMBL" id="QDT97193.1"/>
    </source>
</evidence>
<protein>
    <submittedName>
        <fullName evidence="1">Uncharacterized protein</fullName>
    </submittedName>
</protein>
<evidence type="ECO:0000313" key="2">
    <source>
        <dbReference type="Proteomes" id="UP000318704"/>
    </source>
</evidence>
<dbReference type="Proteomes" id="UP000318704">
    <property type="component" value="Chromosome"/>
</dbReference>